<evidence type="ECO:0000313" key="12">
    <source>
        <dbReference type="Proteomes" id="UP000244093"/>
    </source>
</evidence>
<feature type="binding site" evidence="10">
    <location>
        <position position="63"/>
    </location>
    <ligand>
        <name>Mg(2+)</name>
        <dbReference type="ChEBI" id="CHEBI:18420"/>
    </ligand>
</feature>
<dbReference type="GO" id="GO:0000287">
    <property type="term" value="F:magnesium ion binding"/>
    <property type="evidence" value="ECO:0007669"/>
    <property type="project" value="UniProtKB-UniRule"/>
</dbReference>
<evidence type="ECO:0000256" key="7">
    <source>
        <dbReference type="ARBA" id="ARBA00023209"/>
    </source>
</evidence>
<keyword evidence="4 10" id="KW-0479">Metal-binding</keyword>
<feature type="binding site" evidence="10">
    <location>
        <position position="34"/>
    </location>
    <ligand>
        <name>Mg(2+)</name>
        <dbReference type="ChEBI" id="CHEBI:18420"/>
    </ligand>
</feature>
<dbReference type="NCBIfam" id="NF003198">
    <property type="entry name" value="PRK04169.1-2"/>
    <property type="match status" value="1"/>
</dbReference>
<dbReference type="SUPFAM" id="SSF51395">
    <property type="entry name" value="FMN-linked oxidoreductases"/>
    <property type="match status" value="1"/>
</dbReference>
<evidence type="ECO:0000313" key="11">
    <source>
        <dbReference type="EMBL" id="PUA32763.1"/>
    </source>
</evidence>
<keyword evidence="6 10" id="KW-0443">Lipid metabolism</keyword>
<evidence type="ECO:0000256" key="8">
    <source>
        <dbReference type="ARBA" id="ARBA00023264"/>
    </source>
</evidence>
<comment type="similarity">
    <text evidence="10">Belongs to the GGGP/HepGP synthase family. Group II subfamily.</text>
</comment>
<keyword evidence="7 10" id="KW-0594">Phospholipid biosynthesis</keyword>
<proteinExistence type="inferred from homology"/>
<comment type="caution">
    <text evidence="10">Lacks conserved residue(s) required for the propagation of feature annotation.</text>
</comment>
<dbReference type="GO" id="GO:0005737">
    <property type="term" value="C:cytoplasm"/>
    <property type="evidence" value="ECO:0007669"/>
    <property type="project" value="UniProtKB-SubCell"/>
</dbReference>
<evidence type="ECO:0000256" key="2">
    <source>
        <dbReference type="ARBA" id="ARBA00022516"/>
    </source>
</evidence>
<feature type="binding site" evidence="10">
    <location>
        <begin position="235"/>
        <end position="236"/>
    </location>
    <ligand>
        <name>sn-glycerol 1-phosphate</name>
        <dbReference type="ChEBI" id="CHEBI:57685"/>
    </ligand>
</feature>
<evidence type="ECO:0000256" key="3">
    <source>
        <dbReference type="ARBA" id="ARBA00022679"/>
    </source>
</evidence>
<keyword evidence="5 10" id="KW-0460">Magnesium</keyword>
<comment type="cofactor">
    <cofactor evidence="10">
        <name>Mg(2+)</name>
        <dbReference type="ChEBI" id="CHEBI:18420"/>
    </cofactor>
</comment>
<comment type="pathway">
    <text evidence="10">Membrane lipid metabolism; glycerophospholipid metabolism.</text>
</comment>
<dbReference type="GO" id="GO:0120536">
    <property type="term" value="F:heptaprenylglyceryl phosphate synthase activity"/>
    <property type="evidence" value="ECO:0007669"/>
    <property type="project" value="UniProtKB-ARBA"/>
</dbReference>
<keyword evidence="1 10" id="KW-0963">Cytoplasm</keyword>
<comment type="caution">
    <text evidence="11">The sequence shown here is derived from an EMBL/GenBank/DDBJ whole genome shotgun (WGS) entry which is preliminary data.</text>
</comment>
<dbReference type="PANTHER" id="PTHR40029:SF2">
    <property type="entry name" value="HEPTAPRENYLGLYCERYL PHOSPHATE SYNTHASE"/>
    <property type="match status" value="1"/>
</dbReference>
<dbReference type="FunFam" id="3.20.20.390:FF:000001">
    <property type="entry name" value="Heptaprenylglyceryl phosphate synthase"/>
    <property type="match status" value="1"/>
</dbReference>
<gene>
    <name evidence="11" type="ORF">B7O98_04750</name>
</gene>
<evidence type="ECO:0000256" key="10">
    <source>
        <dbReference type="HAMAP-Rule" id="MF_00112"/>
    </source>
</evidence>
<dbReference type="UniPathway" id="UPA00940"/>
<dbReference type="InterPro" id="IPR010946">
    <property type="entry name" value="GGGP_synth"/>
</dbReference>
<comment type="function">
    <text evidence="10">Prenyltransferase that catalyzes the transfer of the geranylgeranyl moiety of geranylgeranyl diphosphate (GGPP) to the C3 hydroxyl of sn-glycerol-1-phosphate (G1P). This reaction is the first ether-bond-formation step in the biosynthesis of archaeal membrane lipids.</text>
</comment>
<evidence type="ECO:0000256" key="6">
    <source>
        <dbReference type="ARBA" id="ARBA00023098"/>
    </source>
</evidence>
<accession>A0A2R7Y5K9</accession>
<dbReference type="GO" id="GO:0046474">
    <property type="term" value="P:glycerophospholipid biosynthetic process"/>
    <property type="evidence" value="ECO:0007669"/>
    <property type="project" value="UniProtKB-UniRule"/>
</dbReference>
<dbReference type="EMBL" id="NBVN01000003">
    <property type="protein sequence ID" value="PUA32763.1"/>
    <property type="molecule type" value="Genomic_DNA"/>
</dbReference>
<dbReference type="GO" id="GO:0047294">
    <property type="term" value="F:phosphoglycerol geranylgeranyltransferase activity"/>
    <property type="evidence" value="ECO:0007669"/>
    <property type="project" value="UniProtKB-UniRule"/>
</dbReference>
<comment type="subcellular location">
    <subcellularLocation>
        <location evidence="10">Cytoplasm</location>
    </subcellularLocation>
</comment>
<dbReference type="PANTHER" id="PTHR40029">
    <property type="match status" value="1"/>
</dbReference>
<comment type="catalytic activity">
    <reaction evidence="9 10">
        <text>sn-glycerol 1-phosphate + (2E,6E,10E)-geranylgeranyl diphosphate = sn-3-O-(geranylgeranyl)glycerol 1-phosphate + diphosphate</text>
        <dbReference type="Rhea" id="RHEA:23404"/>
        <dbReference type="ChEBI" id="CHEBI:33019"/>
        <dbReference type="ChEBI" id="CHEBI:57677"/>
        <dbReference type="ChEBI" id="CHEBI:57685"/>
        <dbReference type="ChEBI" id="CHEBI:58756"/>
        <dbReference type="EC" id="2.5.1.41"/>
    </reaction>
</comment>
<dbReference type="InterPro" id="IPR008205">
    <property type="entry name" value="GGGP_HepGP_synthase"/>
</dbReference>
<dbReference type="Gene3D" id="3.20.20.390">
    <property type="entry name" value="FMN-linked oxidoreductases"/>
    <property type="match status" value="1"/>
</dbReference>
<evidence type="ECO:0000256" key="4">
    <source>
        <dbReference type="ARBA" id="ARBA00022723"/>
    </source>
</evidence>
<feature type="binding site" evidence="10">
    <location>
        <begin position="213"/>
        <end position="214"/>
    </location>
    <ligand>
        <name>sn-glycerol 1-phosphate</name>
        <dbReference type="ChEBI" id="CHEBI:57685"/>
    </ligand>
</feature>
<organism evidence="11 12">
    <name type="scientific">Zestosphaera tikiterensis</name>
    <dbReference type="NCBI Taxonomy" id="1973259"/>
    <lineage>
        <taxon>Archaea</taxon>
        <taxon>Thermoproteota</taxon>
        <taxon>Thermoprotei</taxon>
        <taxon>Desulfurococcales</taxon>
        <taxon>Desulfurococcaceae</taxon>
        <taxon>Zestosphaera</taxon>
    </lineage>
</organism>
<sequence>MRRENKLSRREAWVDKHLRSKLRSGEKLHFTLFDPDKTHVKDVDKVAEVMVAEGTDAFLIGGSIGVSEVDVDLTVQTLKKWGLPVILFPGNVTGISRYADAILFMTLMNSDDPYFIIGAQVLGAPIVARYGLEVLPTAYVIVGYGGAAGFVGKARPIPYEKPELGVAYALAAKFLGQKYIYLEAGSGAPTPVPPKFVEKISKVKEDLVLIVGGGIKTYEQAKEIIEAGADVIVTGTIVEENAEKAKEVLKAIKHR</sequence>
<keyword evidence="8 10" id="KW-1208">Phospholipid metabolism</keyword>
<dbReference type="AlphaFoldDB" id="A0A2R7Y5K9"/>
<dbReference type="HAMAP" id="MF_00112">
    <property type="entry name" value="GGGP_HepGP_synthase"/>
    <property type="match status" value="1"/>
</dbReference>
<reference evidence="11 12" key="1">
    <citation type="journal article" date="2018" name="Syst. Appl. Microbiol.">
        <title>A new symbiotic nanoarchaeote (Candidatus Nanoclepta minutus) and its host (Zestosphaera tikiterensis gen. nov., sp. nov.) from a New Zealand hot spring.</title>
        <authorList>
            <person name="St John E."/>
            <person name="Liu Y."/>
            <person name="Podar M."/>
            <person name="Stott M.B."/>
            <person name="Meneghin J."/>
            <person name="Chen Z."/>
            <person name="Lagutin K."/>
            <person name="Mitchell K."/>
            <person name="Reysenbach A.L."/>
        </authorList>
    </citation>
    <scope>NUCLEOTIDE SEQUENCE [LARGE SCALE GENOMIC DNA]</scope>
    <source>
        <strain evidence="11">NZ3</strain>
    </source>
</reference>
<dbReference type="CDD" id="cd02812">
    <property type="entry name" value="PcrB_like"/>
    <property type="match status" value="1"/>
</dbReference>
<dbReference type="InterPro" id="IPR038597">
    <property type="entry name" value="GGGP/HepGP_synthase_sf"/>
</dbReference>
<dbReference type="NCBIfam" id="TIGR01768">
    <property type="entry name" value="GGGP-family"/>
    <property type="match status" value="1"/>
</dbReference>
<dbReference type="EC" id="2.5.1.41" evidence="10"/>
<dbReference type="InterPro" id="IPR039074">
    <property type="entry name" value="GGGP/HepGP_synthase_I"/>
</dbReference>
<name>A0A2R7Y5K9_9CREN</name>
<evidence type="ECO:0000256" key="9">
    <source>
        <dbReference type="ARBA" id="ARBA00047288"/>
    </source>
</evidence>
<dbReference type="NCBIfam" id="TIGR01769">
    <property type="entry name" value="GGGP"/>
    <property type="match status" value="1"/>
</dbReference>
<evidence type="ECO:0000256" key="5">
    <source>
        <dbReference type="ARBA" id="ARBA00022842"/>
    </source>
</evidence>
<protein>
    <recommendedName>
        <fullName evidence="10">Geranylgeranylglyceryl phosphate synthase</fullName>
        <shortName evidence="10">GGGP synthase</shortName>
        <shortName evidence="10">GGGPS</shortName>
        <ecNumber evidence="10">2.5.1.41</ecNumber>
    </recommendedName>
    <alternativeName>
        <fullName evidence="10">(S)-3-O-geranylgeranylglyceryl phosphate synthase</fullName>
    </alternativeName>
    <alternativeName>
        <fullName evidence="10">Phosphoglycerol geranylgeranyltransferase</fullName>
    </alternativeName>
</protein>
<keyword evidence="2 10" id="KW-0444">Lipid biosynthesis</keyword>
<evidence type="ECO:0000256" key="1">
    <source>
        <dbReference type="ARBA" id="ARBA00022490"/>
    </source>
</evidence>
<dbReference type="Proteomes" id="UP000244093">
    <property type="component" value="Unassembled WGS sequence"/>
</dbReference>
<keyword evidence="3 10" id="KW-0808">Transferase</keyword>
<dbReference type="Pfam" id="PF01884">
    <property type="entry name" value="PcrB"/>
    <property type="match status" value="1"/>
</dbReference>
<feature type="binding site" evidence="10">
    <location>
        <begin position="181"/>
        <end position="187"/>
    </location>
    <ligand>
        <name>sn-glycerol 1-phosphate</name>
        <dbReference type="ChEBI" id="CHEBI:57685"/>
    </ligand>
</feature>